<evidence type="ECO:0000313" key="4">
    <source>
        <dbReference type="Proteomes" id="UP000278673"/>
    </source>
</evidence>
<gene>
    <name evidence="3" type="ORF">EBN88_20310</name>
</gene>
<proteinExistence type="predicted"/>
<accession>A0A3M2LHD5</accession>
<dbReference type="RefSeq" id="WP_122185340.1">
    <property type="nucleotide sequence ID" value="NZ_RFFJ01000128.1"/>
</dbReference>
<dbReference type="EMBL" id="RFFJ01000128">
    <property type="protein sequence ID" value="RMI36899.1"/>
    <property type="molecule type" value="Genomic_DNA"/>
</dbReference>
<sequence>MRKAIRLAVPAALAATLLMTACDDEEASSGASSSGGSESGELTGGSGDGSDGAGEAGADAPDADEVEGAWYVVEDGGQPVKLQFILGEAVLHPSADPTDTCHGVLDRGLVTLGGAAQPCPAHAGADGSPDVSEGALALDGGTLTVAWRDGMVEEYTRLPNALYGENIGALDEDELARRIAETADD</sequence>
<evidence type="ECO:0000256" key="1">
    <source>
        <dbReference type="SAM" id="MobiDB-lite"/>
    </source>
</evidence>
<keyword evidence="2" id="KW-0732">Signal</keyword>
<protein>
    <recommendedName>
        <fullName evidence="5">Rieske (2Fe-2S) protein</fullName>
    </recommendedName>
</protein>
<feature type="region of interest" description="Disordered" evidence="1">
    <location>
        <begin position="25"/>
        <end position="61"/>
    </location>
</feature>
<dbReference type="PROSITE" id="PS51257">
    <property type="entry name" value="PROKAR_LIPOPROTEIN"/>
    <property type="match status" value="1"/>
</dbReference>
<evidence type="ECO:0008006" key="5">
    <source>
        <dbReference type="Google" id="ProtNLM"/>
    </source>
</evidence>
<dbReference type="AlphaFoldDB" id="A0A3M2LHD5"/>
<feature type="compositionally biased region" description="Gly residues" evidence="1">
    <location>
        <begin position="42"/>
        <end position="55"/>
    </location>
</feature>
<comment type="caution">
    <text evidence="3">The sequence shown here is derived from an EMBL/GenBank/DDBJ whole genome shotgun (WGS) entry which is preliminary data.</text>
</comment>
<evidence type="ECO:0000256" key="2">
    <source>
        <dbReference type="SAM" id="SignalP"/>
    </source>
</evidence>
<keyword evidence="4" id="KW-1185">Reference proteome</keyword>
<organism evidence="3 4">
    <name type="scientific">Streptomyces triticirhizae</name>
    <dbReference type="NCBI Taxonomy" id="2483353"/>
    <lineage>
        <taxon>Bacteria</taxon>
        <taxon>Bacillati</taxon>
        <taxon>Actinomycetota</taxon>
        <taxon>Actinomycetes</taxon>
        <taxon>Kitasatosporales</taxon>
        <taxon>Streptomycetaceae</taxon>
        <taxon>Streptomyces</taxon>
    </lineage>
</organism>
<reference evidence="3 4" key="1">
    <citation type="submission" date="2018-10" db="EMBL/GenBank/DDBJ databases">
        <title>Isolation, diversity and antifungal activity of actinobacteria from wheat.</title>
        <authorList>
            <person name="Han C."/>
        </authorList>
    </citation>
    <scope>NUCLEOTIDE SEQUENCE [LARGE SCALE GENOMIC DNA]</scope>
    <source>
        <strain evidence="3 4">NEAU-YY642</strain>
    </source>
</reference>
<feature type="signal peptide" evidence="2">
    <location>
        <begin position="1"/>
        <end position="21"/>
    </location>
</feature>
<evidence type="ECO:0000313" key="3">
    <source>
        <dbReference type="EMBL" id="RMI36899.1"/>
    </source>
</evidence>
<feature type="compositionally biased region" description="Low complexity" evidence="1">
    <location>
        <begin position="28"/>
        <end position="41"/>
    </location>
</feature>
<dbReference type="Proteomes" id="UP000278673">
    <property type="component" value="Unassembled WGS sequence"/>
</dbReference>
<feature type="chain" id="PRO_5039320582" description="Rieske (2Fe-2S) protein" evidence="2">
    <location>
        <begin position="22"/>
        <end position="185"/>
    </location>
</feature>
<name>A0A3M2LHD5_9ACTN</name>